<evidence type="ECO:0000313" key="3">
    <source>
        <dbReference type="EMBL" id="SUV45426.1"/>
    </source>
</evidence>
<evidence type="ECO:0008006" key="5">
    <source>
        <dbReference type="Google" id="ProtNLM"/>
    </source>
</evidence>
<feature type="signal peptide" evidence="2">
    <location>
        <begin position="1"/>
        <end position="20"/>
    </location>
</feature>
<organism evidence="3 4">
    <name type="scientific">Bartonella doshiae</name>
    <dbReference type="NCBI Taxonomy" id="33044"/>
    <lineage>
        <taxon>Bacteria</taxon>
        <taxon>Pseudomonadati</taxon>
        <taxon>Pseudomonadota</taxon>
        <taxon>Alphaproteobacteria</taxon>
        <taxon>Hyphomicrobiales</taxon>
        <taxon>Bartonellaceae</taxon>
        <taxon>Bartonella</taxon>
    </lineage>
</organism>
<accession>A0A380ZK76</accession>
<dbReference type="EMBL" id="UFTF01000001">
    <property type="protein sequence ID" value="SUV45426.1"/>
    <property type="molecule type" value="Genomic_DNA"/>
</dbReference>
<feature type="chain" id="PRO_5016682562" description="VirB5" evidence="2">
    <location>
        <begin position="21"/>
        <end position="159"/>
    </location>
</feature>
<proteinExistence type="predicted"/>
<keyword evidence="1" id="KW-0175">Coiled coil</keyword>
<dbReference type="OrthoDB" id="7923834at2"/>
<dbReference type="AlphaFoldDB" id="A0A380ZK76"/>
<reference evidence="3 4" key="1">
    <citation type="submission" date="2018-06" db="EMBL/GenBank/DDBJ databases">
        <authorList>
            <consortium name="Pathogen Informatics"/>
            <person name="Doyle S."/>
        </authorList>
    </citation>
    <scope>NUCLEOTIDE SEQUENCE [LARGE SCALE GENOMIC DNA]</scope>
    <source>
        <strain evidence="3 4">NCTC12862</strain>
    </source>
</reference>
<feature type="coiled-coil region" evidence="1">
    <location>
        <begin position="55"/>
        <end position="100"/>
    </location>
</feature>
<evidence type="ECO:0000313" key="4">
    <source>
        <dbReference type="Proteomes" id="UP000254950"/>
    </source>
</evidence>
<dbReference type="RefSeq" id="WP_004857373.1">
    <property type="nucleotide sequence ID" value="NZ_CACVBH010000010.1"/>
</dbReference>
<evidence type="ECO:0000256" key="2">
    <source>
        <dbReference type="SAM" id="SignalP"/>
    </source>
</evidence>
<dbReference type="Proteomes" id="UP000254950">
    <property type="component" value="Unassembled WGS sequence"/>
</dbReference>
<protein>
    <recommendedName>
        <fullName evidence="5">VirB5</fullName>
    </recommendedName>
</protein>
<keyword evidence="2" id="KW-0732">Signal</keyword>
<gene>
    <name evidence="3" type="ORF">NCTC12862_01164</name>
</gene>
<name>A0A380ZK76_BARDO</name>
<evidence type="ECO:0000256" key="1">
    <source>
        <dbReference type="SAM" id="Coils"/>
    </source>
</evidence>
<sequence length="159" mass="18119">MKKYGLITLLSLFCISHTTAQSEPNADEYYKKALENTQTLDTGGQETAETIYKLANDATKKIKEINEKLATIKAEKSENLEELQNLQRDLQIELSILQANLQADALKLQSLEMMAAKDTRTKTAIREEEEQQRYKVLGDTIKKELKKSEEKIRNLNVGL</sequence>